<proteinExistence type="predicted"/>
<protein>
    <submittedName>
        <fullName evidence="3">Anti-sigma factor antagonist</fullName>
    </submittedName>
</protein>
<evidence type="ECO:0000313" key="3">
    <source>
        <dbReference type="EMBL" id="QEV22550.1"/>
    </source>
</evidence>
<dbReference type="CDD" id="cd07043">
    <property type="entry name" value="STAS_anti-anti-sigma_factors"/>
    <property type="match status" value="1"/>
</dbReference>
<keyword evidence="4" id="KW-1185">Reference proteome</keyword>
<feature type="region of interest" description="Disordered" evidence="1">
    <location>
        <begin position="1"/>
        <end position="34"/>
    </location>
</feature>
<evidence type="ECO:0000259" key="2">
    <source>
        <dbReference type="PROSITE" id="PS50801"/>
    </source>
</evidence>
<reference evidence="3 4" key="1">
    <citation type="submission" date="2017-09" db="EMBL/GenBank/DDBJ databases">
        <authorList>
            <person name="Lee N."/>
            <person name="Cho B.-K."/>
        </authorList>
    </citation>
    <scope>NUCLEOTIDE SEQUENCE [LARGE SCALE GENOMIC DNA]</scope>
    <source>
        <strain evidence="3 4">ATCC 12461</strain>
    </source>
</reference>
<dbReference type="AlphaFoldDB" id="A0A5J6HW31"/>
<name>A0A5J6HW31_STRAD</name>
<dbReference type="Proteomes" id="UP000326553">
    <property type="component" value="Chromosome"/>
</dbReference>
<dbReference type="InterPro" id="IPR036513">
    <property type="entry name" value="STAS_dom_sf"/>
</dbReference>
<dbReference type="InterPro" id="IPR002645">
    <property type="entry name" value="STAS_dom"/>
</dbReference>
<dbReference type="Pfam" id="PF13466">
    <property type="entry name" value="STAS_2"/>
    <property type="match status" value="1"/>
</dbReference>
<feature type="domain" description="STAS" evidence="2">
    <location>
        <begin position="47"/>
        <end position="121"/>
    </location>
</feature>
<organism evidence="3 4">
    <name type="scientific">Streptomyces alboniger</name>
    <dbReference type="NCBI Taxonomy" id="132473"/>
    <lineage>
        <taxon>Bacteria</taxon>
        <taxon>Bacillati</taxon>
        <taxon>Actinomycetota</taxon>
        <taxon>Actinomycetes</taxon>
        <taxon>Kitasatosporales</taxon>
        <taxon>Streptomycetaceae</taxon>
        <taxon>Streptomyces</taxon>
        <taxon>Streptomyces aurantiacus group</taxon>
    </lineage>
</organism>
<feature type="compositionally biased region" description="Basic and acidic residues" evidence="1">
    <location>
        <begin position="11"/>
        <end position="30"/>
    </location>
</feature>
<dbReference type="PROSITE" id="PS50801">
    <property type="entry name" value="STAS"/>
    <property type="match status" value="1"/>
</dbReference>
<evidence type="ECO:0000313" key="4">
    <source>
        <dbReference type="Proteomes" id="UP000326553"/>
    </source>
</evidence>
<accession>A0A5J6HW31</accession>
<dbReference type="OrthoDB" id="3695774at2"/>
<sequence>MDTGRRRPGRKREDDVNDPHEGHARADEATPRNTRLSICPLTDRAGVEVAGEICLPTHEAWEQALERVAQRQHGAYYFELSALTFIDMAGATALAMTAQGLHGGQRFVLECPPPALRRLLELFWPDLSVIEVAAS</sequence>
<gene>
    <name evidence="3" type="ORF">CP975_25995</name>
</gene>
<dbReference type="SUPFAM" id="SSF52091">
    <property type="entry name" value="SpoIIaa-like"/>
    <property type="match status" value="1"/>
</dbReference>
<evidence type="ECO:0000256" key="1">
    <source>
        <dbReference type="SAM" id="MobiDB-lite"/>
    </source>
</evidence>
<dbReference type="KEGG" id="salw:CP975_25995"/>
<dbReference type="Gene3D" id="3.30.750.24">
    <property type="entry name" value="STAS domain"/>
    <property type="match status" value="1"/>
</dbReference>
<feature type="compositionally biased region" description="Basic residues" evidence="1">
    <location>
        <begin position="1"/>
        <end position="10"/>
    </location>
</feature>
<dbReference type="InterPro" id="IPR058548">
    <property type="entry name" value="MlaB-like_STAS"/>
</dbReference>
<dbReference type="EMBL" id="CP023695">
    <property type="protein sequence ID" value="QEV22550.1"/>
    <property type="molecule type" value="Genomic_DNA"/>
</dbReference>